<sequence>MSAVNIIRARDAVHMLTDGAAFDGGKLAFTVAKVWPVPHLNAAIAMSGPWLQAPMLFADLTLAATTFR</sequence>
<organism evidence="1 2">
    <name type="scientific">Methylobacterium goesingense</name>
    <dbReference type="NCBI Taxonomy" id="243690"/>
    <lineage>
        <taxon>Bacteria</taxon>
        <taxon>Pseudomonadati</taxon>
        <taxon>Pseudomonadota</taxon>
        <taxon>Alphaproteobacteria</taxon>
        <taxon>Hyphomicrobiales</taxon>
        <taxon>Methylobacteriaceae</taxon>
        <taxon>Methylobacterium</taxon>
    </lineage>
</organism>
<gene>
    <name evidence="1" type="ORF">ABID43_004156</name>
</gene>
<evidence type="ECO:0000313" key="1">
    <source>
        <dbReference type="EMBL" id="MET3694594.1"/>
    </source>
</evidence>
<keyword evidence="2" id="KW-1185">Reference proteome</keyword>
<comment type="caution">
    <text evidence="1">The sequence shown here is derived from an EMBL/GenBank/DDBJ whole genome shotgun (WGS) entry which is preliminary data.</text>
</comment>
<dbReference type="EMBL" id="JBEPMM010000016">
    <property type="protein sequence ID" value="MET3694594.1"/>
    <property type="molecule type" value="Genomic_DNA"/>
</dbReference>
<dbReference type="Proteomes" id="UP001549145">
    <property type="component" value="Unassembled WGS sequence"/>
</dbReference>
<accession>A0ABV2L9R5</accession>
<dbReference type="RefSeq" id="WP_238279641.1">
    <property type="nucleotide sequence ID" value="NZ_BPQL01000062.1"/>
</dbReference>
<protein>
    <submittedName>
        <fullName evidence="1">Uncharacterized protein</fullName>
    </submittedName>
</protein>
<proteinExistence type="predicted"/>
<name>A0ABV2L9R5_9HYPH</name>
<reference evidence="1 2" key="1">
    <citation type="submission" date="2024-06" db="EMBL/GenBank/DDBJ databases">
        <title>Genomic Encyclopedia of Type Strains, Phase IV (KMG-IV): sequencing the most valuable type-strain genomes for metagenomic binning, comparative biology and taxonomic classification.</title>
        <authorList>
            <person name="Goeker M."/>
        </authorList>
    </citation>
    <scope>NUCLEOTIDE SEQUENCE [LARGE SCALE GENOMIC DNA]</scope>
    <source>
        <strain evidence="1 2">DSM 21331</strain>
    </source>
</reference>
<evidence type="ECO:0000313" key="2">
    <source>
        <dbReference type="Proteomes" id="UP001549145"/>
    </source>
</evidence>